<accession>A0AAP0ZNJ8</accession>
<proteinExistence type="predicted"/>
<dbReference type="Proteomes" id="UP000036790">
    <property type="component" value="Unassembled WGS sequence"/>
</dbReference>
<evidence type="ECO:0000313" key="3">
    <source>
        <dbReference type="Proteomes" id="UP000036790"/>
    </source>
</evidence>
<reference evidence="2 3" key="1">
    <citation type="submission" date="2015-07" db="EMBL/GenBank/DDBJ databases">
        <authorList>
            <consortium name="Consortium for Microbial Forensics and Genomics (microFORGE)"/>
            <person name="Knight B.M."/>
            <person name="Roberts D.P."/>
            <person name="Lin D."/>
            <person name="Hari K."/>
            <person name="Fletcher J."/>
            <person name="Melcher U."/>
            <person name="Blagden T."/>
            <person name="Winegar R.A."/>
        </authorList>
    </citation>
    <scope>NUCLEOTIDE SEQUENCE [LARGE SCALE GENOMIC DNA]</scope>
    <source>
        <strain evidence="2 3">X11-5A</strain>
    </source>
</reference>
<protein>
    <submittedName>
        <fullName evidence="2">Molybdopterin biosynthesis protein</fullName>
    </submittedName>
</protein>
<sequence>MSVMCHLRLNVAASRCDIDAATPHNGDATHRAQPAAQRDVTAAPPSTASESR</sequence>
<dbReference type="EMBL" id="LHUJ01000050">
    <property type="protein sequence ID" value="KOR48723.1"/>
    <property type="molecule type" value="Genomic_DNA"/>
</dbReference>
<evidence type="ECO:0000256" key="1">
    <source>
        <dbReference type="SAM" id="MobiDB-lite"/>
    </source>
</evidence>
<reference evidence="2 3" key="2">
    <citation type="submission" date="2015-09" db="EMBL/GenBank/DDBJ databases">
        <title>Draft genome sequence of Xanthomonas oryzae pv. USA str. X11-5A.</title>
        <authorList>
            <person name="Knight B.M."/>
            <person name="Roberts D.P."/>
            <person name="Lin D."/>
            <person name="Hari K."/>
            <person name="Fletcher J."/>
            <person name="Melcher U."/>
            <person name="Blagden T."/>
            <person name="Winegar R.A."/>
        </authorList>
    </citation>
    <scope>NUCLEOTIDE SEQUENCE [LARGE SCALE GENOMIC DNA]</scope>
    <source>
        <strain evidence="2 3">X11-5A</strain>
    </source>
</reference>
<feature type="region of interest" description="Disordered" evidence="1">
    <location>
        <begin position="19"/>
        <end position="52"/>
    </location>
</feature>
<gene>
    <name evidence="2" type="ORF">ADT25_02625</name>
</gene>
<comment type="caution">
    <text evidence="2">The sequence shown here is derived from an EMBL/GenBank/DDBJ whole genome shotgun (WGS) entry which is preliminary data.</text>
</comment>
<evidence type="ECO:0000313" key="2">
    <source>
        <dbReference type="EMBL" id="KOR48723.1"/>
    </source>
</evidence>
<name>A0AAP0ZNJ8_9XANT</name>
<dbReference type="AlphaFoldDB" id="A0AAP0ZNJ8"/>
<organism evidence="2 3">
    <name type="scientific">Xanthomonas oryzae</name>
    <dbReference type="NCBI Taxonomy" id="347"/>
    <lineage>
        <taxon>Bacteria</taxon>
        <taxon>Pseudomonadati</taxon>
        <taxon>Pseudomonadota</taxon>
        <taxon>Gammaproteobacteria</taxon>
        <taxon>Lysobacterales</taxon>
        <taxon>Lysobacteraceae</taxon>
        <taxon>Xanthomonas</taxon>
    </lineage>
</organism>